<dbReference type="PANTHER" id="PTHR47572:SF5">
    <property type="entry name" value="BLR2277 PROTEIN"/>
    <property type="match status" value="1"/>
</dbReference>
<dbReference type="RefSeq" id="WP_277578580.1">
    <property type="nucleotide sequence ID" value="NZ_JANRMI010000003.1"/>
</dbReference>
<protein>
    <submittedName>
        <fullName evidence="2">SMP-30/gluconolactonase/LRE family protein</fullName>
    </submittedName>
</protein>
<proteinExistence type="predicted"/>
<keyword evidence="3" id="KW-1185">Reference proteome</keyword>
<comment type="caution">
    <text evidence="2">The sequence shown here is derived from an EMBL/GenBank/DDBJ whole genome shotgun (WGS) entry which is preliminary data.</text>
</comment>
<evidence type="ECO:0000313" key="3">
    <source>
        <dbReference type="Proteomes" id="UP001152321"/>
    </source>
</evidence>
<dbReference type="InterPro" id="IPR013658">
    <property type="entry name" value="SGL"/>
</dbReference>
<reference evidence="2" key="1">
    <citation type="submission" date="2022-08" db="EMBL/GenBank/DDBJ databases">
        <title>Novel Bdellovibrio Species Isolated from Svalbard: Designation Bdellovibrio svalbardensis.</title>
        <authorList>
            <person name="Mitchell R.J."/>
            <person name="Choi S.Y."/>
        </authorList>
    </citation>
    <scope>NUCLEOTIDE SEQUENCE</scope>
    <source>
        <strain evidence="2">PAP01</strain>
    </source>
</reference>
<dbReference type="InterPro" id="IPR005511">
    <property type="entry name" value="SMP-30"/>
</dbReference>
<gene>
    <name evidence="2" type="ORF">NWE73_12050</name>
</gene>
<dbReference type="EMBL" id="JANRMI010000003">
    <property type="protein sequence ID" value="MDG0817104.1"/>
    <property type="molecule type" value="Genomic_DNA"/>
</dbReference>
<dbReference type="Proteomes" id="UP001152321">
    <property type="component" value="Unassembled WGS sequence"/>
</dbReference>
<name>A0ABT6DKM6_9BACT</name>
<dbReference type="Pfam" id="PF08450">
    <property type="entry name" value="SGL"/>
    <property type="match status" value="1"/>
</dbReference>
<dbReference type="SUPFAM" id="SSF63829">
    <property type="entry name" value="Calcium-dependent phosphotriesterase"/>
    <property type="match status" value="1"/>
</dbReference>
<dbReference type="InterPro" id="IPR011042">
    <property type="entry name" value="6-blade_b-propeller_TolB-like"/>
</dbReference>
<organism evidence="2 3">
    <name type="scientific">Bdellovibrio svalbardensis</name>
    <dbReference type="NCBI Taxonomy" id="2972972"/>
    <lineage>
        <taxon>Bacteria</taxon>
        <taxon>Pseudomonadati</taxon>
        <taxon>Bdellovibrionota</taxon>
        <taxon>Bdellovibrionia</taxon>
        <taxon>Bdellovibrionales</taxon>
        <taxon>Pseudobdellovibrionaceae</taxon>
        <taxon>Bdellovibrio</taxon>
    </lineage>
</organism>
<dbReference type="Gene3D" id="2.120.10.30">
    <property type="entry name" value="TolB, C-terminal domain"/>
    <property type="match status" value="1"/>
</dbReference>
<dbReference type="InterPro" id="IPR051262">
    <property type="entry name" value="SMP-30/CGR1_Lactonase"/>
</dbReference>
<dbReference type="PRINTS" id="PR01790">
    <property type="entry name" value="SMP30FAMILY"/>
</dbReference>
<dbReference type="PANTHER" id="PTHR47572">
    <property type="entry name" value="LIPOPROTEIN-RELATED"/>
    <property type="match status" value="1"/>
</dbReference>
<accession>A0ABT6DKM6</accession>
<sequence length="289" mass="32296">MILNILFLALFTRADFYQSQAISEKGLFTKGIEGPAVDVNGNLYVVNFNKPGTIGILQPKQQPALWITLPEGSISSSIRFNATHEMLVADYRKHQILKIDLSSKKTSVFAKNSEMNQPNDFAIAKNGDLYLSDPSWSSKKPGRIWTLDQNKKFHSLATDLKAVNGIDLSPDETKLYFTESISGGLYVYDLKDQQLTNKKLLYQFKKDTVDGIRVDMAGTIYVARITEGRIDRISPAGKLLNSIQTKGKEPNNMAFGGPDGKTLYVTIRDLGNIESFTVPEAGREWKLQH</sequence>
<evidence type="ECO:0000259" key="1">
    <source>
        <dbReference type="Pfam" id="PF08450"/>
    </source>
</evidence>
<evidence type="ECO:0000313" key="2">
    <source>
        <dbReference type="EMBL" id="MDG0817104.1"/>
    </source>
</evidence>
<feature type="domain" description="SMP-30/Gluconolactonase/LRE-like region" evidence="1">
    <location>
        <begin position="33"/>
        <end position="266"/>
    </location>
</feature>